<feature type="domain" description="Bacterial Ig-like" evidence="2">
    <location>
        <begin position="292"/>
        <end position="380"/>
    </location>
</feature>
<gene>
    <name evidence="4" type="ORF">NCTC12282_04177</name>
</gene>
<organism evidence="4 5">
    <name type="scientific">Budvicia aquatica</name>
    <dbReference type="NCBI Taxonomy" id="82979"/>
    <lineage>
        <taxon>Bacteria</taxon>
        <taxon>Pseudomonadati</taxon>
        <taxon>Pseudomonadota</taxon>
        <taxon>Gammaproteobacteria</taxon>
        <taxon>Enterobacterales</taxon>
        <taxon>Budviciaceae</taxon>
        <taxon>Budvicia</taxon>
    </lineage>
</organism>
<dbReference type="EMBL" id="CAADJA010000002">
    <property type="protein sequence ID" value="VFS49784.1"/>
    <property type="molecule type" value="Genomic_DNA"/>
</dbReference>
<dbReference type="InterPro" id="IPR044016">
    <property type="entry name" value="Big_13"/>
</dbReference>
<feature type="domain" description="Bacterial Ig-like" evidence="2">
    <location>
        <begin position="614"/>
        <end position="673"/>
    </location>
</feature>
<dbReference type="Proteomes" id="UP000373449">
    <property type="component" value="Unassembled WGS sequence"/>
</dbReference>
<dbReference type="NCBIfam" id="NF033677">
    <property type="entry name" value="biofilm_BapA_N"/>
    <property type="match status" value="1"/>
</dbReference>
<name>A0A484ZMW7_9GAMM</name>
<sequence>MAENVGNNGVAEILSRQSGSMTSSVASEGANVTLSESSVIKIQGSPEMVMNYERQGNDLIIHMKDGSTTRYKNFFSVDEEGRHSELVFDDGVTIQHAVFPFATDVASPVEAIAISPQFETIADISALTTENTSSINTFLLGVLGFLAIGGGVAALASSHSGSGSHKNGANNDNNPGGNTDNLPPTLTVNPLSDDNILNTSEVKAGQRFSGSTTNVEAGQIVTVVLNDKTYLGVVGADGKWQVTIPAADFLLMQDGSYSLTVTTSDKAGHIVDKTVNITIDTTAPDITLDAFTGDNFIDAVEVKSSQTVSGSVSVSETGQTVTVQLNGKSYTTIAGSDGKWSLSVPTADLQAMADGAYSLTVSVRDVAGQSASLTHQITVDATTPLIKIDPIGADNYLNQQEAQAPLTIGGSSAHVSAGETVTVTLNGKTYTTTINGDGSWKVSISSNDLNLIADGPYNIVATVPDGKGNTLTGVLPIDVDLTPPTLMLNDFATDNILGAGELNSVQSLSGSASVTEAGQNVIIVLNGKNYTTKVQTDGSWNLNIPAADLKLLSDGIADIKVSLKDLAGNIVSETLSLDVIINNLPNVSVNSPFGGSKLNAIEAALDQAISGSTGVSGAGQSVLVSFNNQTYQATVDNSGNWSLSIPSADLIQIQDGSTNLTVTATDRAGNKSVLTESIGIYINHLPSATLNTPFGTGFLNAEESQSSQTLSGTTGVSGSGQSVIVKIDGNSYTANVANDGSWTLVLTTDQLGALSTGPLTVVVTVSDAANNQQTIQSGIVVDRDIPVLTVDQISGDGVINSLEILNPVEIKGSASVGDAGQQVKVTIGGITYSGMVQGDGSWTITLPSGSLNGIQDGKLSLDLSLTDQAGNTGHSIKNVIIDADPANLPTLTINTISDDNYINQKESGQSLEISGTTKNVEIGQLVTVNINGQIHTASVGSDGNWSFTIDASEVGALSDGQGTITAKVTDKAGNPANSAHTITVIADAADLPVIHINAVSDNDRVNSDEKNGPLIISGTTQNIDVNTLVTIKFNGQSYTTKVDSDG</sequence>
<dbReference type="InterPro" id="IPR048051">
    <property type="entry name" value="BapA-like_prefix-like"/>
</dbReference>
<dbReference type="Pfam" id="PF19077">
    <property type="entry name" value="Big_13"/>
    <property type="match status" value="4"/>
</dbReference>
<proteinExistence type="predicted"/>
<feature type="domain" description="Bacterial Ig-like" evidence="2">
    <location>
        <begin position="207"/>
        <end position="281"/>
    </location>
</feature>
<feature type="domain" description="Bacterial Ig-like" evidence="2">
    <location>
        <begin position="898"/>
        <end position="984"/>
    </location>
</feature>
<evidence type="ECO:0000313" key="5">
    <source>
        <dbReference type="Proteomes" id="UP000373449"/>
    </source>
</evidence>
<dbReference type="InterPro" id="IPR049826">
    <property type="entry name" value="Ig-like_ice"/>
</dbReference>
<dbReference type="Gene3D" id="2.60.40.10">
    <property type="entry name" value="Immunoglobulins"/>
    <property type="match status" value="9"/>
</dbReference>
<dbReference type="NCBIfam" id="NF012196">
    <property type="entry name" value="Ig_like_ice"/>
    <property type="match status" value="3"/>
</dbReference>
<dbReference type="NCBIfam" id="NF033510">
    <property type="entry name" value="Ca_tandemer"/>
    <property type="match status" value="9"/>
</dbReference>
<dbReference type="InterPro" id="IPR013783">
    <property type="entry name" value="Ig-like_fold"/>
</dbReference>
<evidence type="ECO:0000313" key="4">
    <source>
        <dbReference type="EMBL" id="VFS49784.1"/>
    </source>
</evidence>
<reference evidence="4 5" key="1">
    <citation type="submission" date="2019-03" db="EMBL/GenBank/DDBJ databases">
        <authorList>
            <consortium name="Pathogen Informatics"/>
        </authorList>
    </citation>
    <scope>NUCLEOTIDE SEQUENCE [LARGE SCALE GENOMIC DNA]</scope>
    <source>
        <strain evidence="4 5">NCTC12282</strain>
    </source>
</reference>
<dbReference type="Pfam" id="PF22783">
    <property type="entry name" value="BapA_N"/>
    <property type="match status" value="1"/>
</dbReference>
<evidence type="ECO:0000259" key="2">
    <source>
        <dbReference type="Pfam" id="PF19077"/>
    </source>
</evidence>
<protein>
    <submittedName>
        <fullName evidence="4">Uncharacterized protein</fullName>
    </submittedName>
</protein>
<accession>A0A484ZMW7</accession>
<feature type="region of interest" description="Disordered" evidence="1">
    <location>
        <begin position="159"/>
        <end position="185"/>
    </location>
</feature>
<dbReference type="RefSeq" id="WP_134531314.1">
    <property type="nucleotide sequence ID" value="NZ_CAADJA010000002.1"/>
</dbReference>
<dbReference type="AlphaFoldDB" id="A0A484ZMW7"/>
<evidence type="ECO:0000256" key="1">
    <source>
        <dbReference type="SAM" id="MobiDB-lite"/>
    </source>
</evidence>
<evidence type="ECO:0000259" key="3">
    <source>
        <dbReference type="Pfam" id="PF22783"/>
    </source>
</evidence>
<feature type="domain" description="Biofilm-associated protein BapA-like prefix-like" evidence="3">
    <location>
        <begin position="14"/>
        <end position="134"/>
    </location>
</feature>